<evidence type="ECO:0000256" key="3">
    <source>
        <dbReference type="ARBA" id="ARBA00022475"/>
    </source>
</evidence>
<evidence type="ECO:0000256" key="5">
    <source>
        <dbReference type="ARBA" id="ARBA00022840"/>
    </source>
</evidence>
<name>A0A2T5G7D4_9BACL</name>
<dbReference type="InterPro" id="IPR050166">
    <property type="entry name" value="ABC_transporter_ATP-bind"/>
</dbReference>
<dbReference type="InterPro" id="IPR003593">
    <property type="entry name" value="AAA+_ATPase"/>
</dbReference>
<dbReference type="GO" id="GO:0005524">
    <property type="term" value="F:ATP binding"/>
    <property type="evidence" value="ECO:0007669"/>
    <property type="project" value="UniProtKB-KW"/>
</dbReference>
<protein>
    <submittedName>
        <fullName evidence="8">Methionine ABC transporter ATP-binding protein</fullName>
    </submittedName>
</protein>
<dbReference type="GO" id="GO:0016887">
    <property type="term" value="F:ATP hydrolysis activity"/>
    <property type="evidence" value="ECO:0007669"/>
    <property type="project" value="InterPro"/>
</dbReference>
<dbReference type="Proteomes" id="UP000244016">
    <property type="component" value="Unassembled WGS sequence"/>
</dbReference>
<dbReference type="InterPro" id="IPR003439">
    <property type="entry name" value="ABC_transporter-like_ATP-bd"/>
</dbReference>
<dbReference type="Pfam" id="PF00005">
    <property type="entry name" value="ABC_tran"/>
    <property type="match status" value="1"/>
</dbReference>
<evidence type="ECO:0000313" key="9">
    <source>
        <dbReference type="Proteomes" id="UP000244016"/>
    </source>
</evidence>
<dbReference type="PROSITE" id="PS50893">
    <property type="entry name" value="ABC_TRANSPORTER_2"/>
    <property type="match status" value="1"/>
</dbReference>
<evidence type="ECO:0000256" key="4">
    <source>
        <dbReference type="ARBA" id="ARBA00022741"/>
    </source>
</evidence>
<dbReference type="InterPro" id="IPR017871">
    <property type="entry name" value="ABC_transporter-like_CS"/>
</dbReference>
<sequence length="264" mass="29225">MWLVLEGVAKTFYPGTPLERPALRDISLTLAEGEFAVVIGSNGAGKSTLLNVIAGTHRPDRGKIFLDGEEITRAPEHVRARAIARVFQDPLQGTAPSLTIAENLAVALRRGERRGLRVSTGPKERERFREALRILGMGLEDRLDARVGTLSGGERQALSLLMATFTRPKLLLLDEHTAALDPKRARDITALTEKLVREWHLTTLMVTHNMEQAIAMGDRLLMMHEGEIVLDISGEKKRGLTVPDLIAAFERVRGEKFAEDRALL</sequence>
<dbReference type="SMART" id="SM00382">
    <property type="entry name" value="AAA"/>
    <property type="match status" value="1"/>
</dbReference>
<dbReference type="PROSITE" id="PS00211">
    <property type="entry name" value="ABC_TRANSPORTER_1"/>
    <property type="match status" value="1"/>
</dbReference>
<keyword evidence="2" id="KW-0813">Transport</keyword>
<keyword evidence="4" id="KW-0547">Nucleotide-binding</keyword>
<evidence type="ECO:0000256" key="1">
    <source>
        <dbReference type="ARBA" id="ARBA00004202"/>
    </source>
</evidence>
<dbReference type="EMBL" id="PEBW01000003">
    <property type="protein sequence ID" value="PTQ52103.1"/>
    <property type="molecule type" value="Genomic_DNA"/>
</dbReference>
<proteinExistence type="predicted"/>
<comment type="subcellular location">
    <subcellularLocation>
        <location evidence="1">Cell membrane</location>
        <topology evidence="1">Peripheral membrane protein</topology>
    </subcellularLocation>
</comment>
<comment type="caution">
    <text evidence="8">The sequence shown here is derived from an EMBL/GenBank/DDBJ whole genome shotgun (WGS) entry which is preliminary data.</text>
</comment>
<reference evidence="8 9" key="1">
    <citation type="submission" date="2017-08" db="EMBL/GenBank/DDBJ databases">
        <title>Burning lignite coal seam in the remote Altai Mountains harbors a hydrogen-driven thermophilic microbial community.</title>
        <authorList>
            <person name="Kadnikov V.V."/>
            <person name="Mardanov A.V."/>
            <person name="Ivasenko D."/>
            <person name="Beletsky A.V."/>
            <person name="Karnachuk O.V."/>
            <person name="Ravin N.V."/>
        </authorList>
    </citation>
    <scope>NUCLEOTIDE SEQUENCE [LARGE SCALE GENOMIC DNA]</scope>
    <source>
        <strain evidence="8">AL31</strain>
    </source>
</reference>
<dbReference type="PANTHER" id="PTHR42788:SF7">
    <property type="entry name" value="NITRATE ABC TRANSPORTER ATP-BINDING PROTEIN"/>
    <property type="match status" value="1"/>
</dbReference>
<dbReference type="SUPFAM" id="SSF52540">
    <property type="entry name" value="P-loop containing nucleoside triphosphate hydrolases"/>
    <property type="match status" value="1"/>
</dbReference>
<feature type="domain" description="ABC transporter" evidence="7">
    <location>
        <begin position="3"/>
        <end position="250"/>
    </location>
</feature>
<dbReference type="AlphaFoldDB" id="A0A2T5G7D4"/>
<dbReference type="Gene3D" id="3.40.50.300">
    <property type="entry name" value="P-loop containing nucleotide triphosphate hydrolases"/>
    <property type="match status" value="1"/>
</dbReference>
<gene>
    <name evidence="8" type="ORF">BLITH_1070</name>
</gene>
<evidence type="ECO:0000259" key="7">
    <source>
        <dbReference type="PROSITE" id="PS50893"/>
    </source>
</evidence>
<organism evidence="8 9">
    <name type="scientific">Brockia lithotrophica</name>
    <dbReference type="NCBI Taxonomy" id="933949"/>
    <lineage>
        <taxon>Bacteria</taxon>
        <taxon>Bacillati</taxon>
        <taxon>Bacillota</taxon>
        <taxon>Bacilli</taxon>
        <taxon>Bacillales</taxon>
        <taxon>Bacillales Family X. Incertae Sedis</taxon>
        <taxon>Brockia</taxon>
    </lineage>
</organism>
<dbReference type="InterPro" id="IPR027417">
    <property type="entry name" value="P-loop_NTPase"/>
</dbReference>
<dbReference type="GO" id="GO:0005886">
    <property type="term" value="C:plasma membrane"/>
    <property type="evidence" value="ECO:0007669"/>
    <property type="project" value="UniProtKB-SubCell"/>
</dbReference>
<keyword evidence="6" id="KW-0472">Membrane</keyword>
<dbReference type="PANTHER" id="PTHR42788">
    <property type="entry name" value="TAURINE IMPORT ATP-BINDING PROTEIN-RELATED"/>
    <property type="match status" value="1"/>
</dbReference>
<evidence type="ECO:0000313" key="8">
    <source>
        <dbReference type="EMBL" id="PTQ52103.1"/>
    </source>
</evidence>
<evidence type="ECO:0000256" key="6">
    <source>
        <dbReference type="ARBA" id="ARBA00023136"/>
    </source>
</evidence>
<keyword evidence="3" id="KW-1003">Cell membrane</keyword>
<keyword evidence="5 8" id="KW-0067">ATP-binding</keyword>
<evidence type="ECO:0000256" key="2">
    <source>
        <dbReference type="ARBA" id="ARBA00022448"/>
    </source>
</evidence>
<accession>A0A2T5G7D4</accession>